<dbReference type="AlphaFoldDB" id="A0A9D3PB83"/>
<comment type="caution">
    <text evidence="1">The sequence shown here is derived from an EMBL/GenBank/DDBJ whole genome shotgun (WGS) entry which is preliminary data.</text>
</comment>
<evidence type="ECO:0000313" key="2">
    <source>
        <dbReference type="Proteomes" id="UP001046870"/>
    </source>
</evidence>
<sequence>MGCMFWVKKLPHSICQNVVVYDERLPCVPVHVGNSLTAHFWLGLSGFFFSSAPLGREESGAFGVAVVFESLLGLSMSQLGISFGFVVVFTQTLRSHGRKRKTSLSCSGTAQLRSTSPLICDVKREFVARKGFRTVHSELRGCVCTKVCGKVNGLFVCCRGGTFLNERRSYLDDLYHKFQGWGNQYGHIFEGGSVL</sequence>
<gene>
    <name evidence="1" type="ORF">MATL_G00249760</name>
</gene>
<dbReference type="EMBL" id="JAFDVH010000023">
    <property type="protein sequence ID" value="KAG7456249.1"/>
    <property type="molecule type" value="Genomic_DNA"/>
</dbReference>
<proteinExistence type="predicted"/>
<keyword evidence="2" id="KW-1185">Reference proteome</keyword>
<name>A0A9D3PB83_MEGAT</name>
<reference evidence="1" key="1">
    <citation type="submission" date="2021-01" db="EMBL/GenBank/DDBJ databases">
        <authorList>
            <person name="Zahm M."/>
            <person name="Roques C."/>
            <person name="Cabau C."/>
            <person name="Klopp C."/>
            <person name="Donnadieu C."/>
            <person name="Jouanno E."/>
            <person name="Lampietro C."/>
            <person name="Louis A."/>
            <person name="Herpin A."/>
            <person name="Echchiki A."/>
            <person name="Berthelot C."/>
            <person name="Parey E."/>
            <person name="Roest-Crollius H."/>
            <person name="Braasch I."/>
            <person name="Postlethwait J."/>
            <person name="Bobe J."/>
            <person name="Montfort J."/>
            <person name="Bouchez O."/>
            <person name="Begum T."/>
            <person name="Mejri S."/>
            <person name="Adams A."/>
            <person name="Chen W.-J."/>
            <person name="Guiguen Y."/>
        </authorList>
    </citation>
    <scope>NUCLEOTIDE SEQUENCE</scope>
    <source>
        <strain evidence="1">YG-15Mar2019-1</strain>
        <tissue evidence="1">Brain</tissue>
    </source>
</reference>
<accession>A0A9D3PB83</accession>
<evidence type="ECO:0000313" key="1">
    <source>
        <dbReference type="EMBL" id="KAG7456249.1"/>
    </source>
</evidence>
<protein>
    <submittedName>
        <fullName evidence="1">Uncharacterized protein</fullName>
    </submittedName>
</protein>
<dbReference type="Proteomes" id="UP001046870">
    <property type="component" value="Chromosome 23"/>
</dbReference>
<organism evidence="1 2">
    <name type="scientific">Megalops atlanticus</name>
    <name type="common">Tarpon</name>
    <name type="synonym">Clupea gigantea</name>
    <dbReference type="NCBI Taxonomy" id="7932"/>
    <lineage>
        <taxon>Eukaryota</taxon>
        <taxon>Metazoa</taxon>
        <taxon>Chordata</taxon>
        <taxon>Craniata</taxon>
        <taxon>Vertebrata</taxon>
        <taxon>Euteleostomi</taxon>
        <taxon>Actinopterygii</taxon>
        <taxon>Neopterygii</taxon>
        <taxon>Teleostei</taxon>
        <taxon>Elopiformes</taxon>
        <taxon>Megalopidae</taxon>
        <taxon>Megalops</taxon>
    </lineage>
</organism>